<dbReference type="RefSeq" id="WP_249334553.1">
    <property type="nucleotide sequence ID" value="NZ_JACRSY010000060.1"/>
</dbReference>
<name>A0A926EP21_9FIRM</name>
<comment type="caution">
    <text evidence="2">The sequence shown here is derived from an EMBL/GenBank/DDBJ whole genome shotgun (WGS) entry which is preliminary data.</text>
</comment>
<dbReference type="AlphaFoldDB" id="A0A926EP21"/>
<evidence type="ECO:0000256" key="1">
    <source>
        <dbReference type="SAM" id="Coils"/>
    </source>
</evidence>
<dbReference type="Proteomes" id="UP000655830">
    <property type="component" value="Unassembled WGS sequence"/>
</dbReference>
<proteinExistence type="predicted"/>
<gene>
    <name evidence="2" type="ORF">H8718_18960</name>
</gene>
<accession>A0A926EP21</accession>
<dbReference type="EMBL" id="JACRSY010000060">
    <property type="protein sequence ID" value="MBC8581568.1"/>
    <property type="molecule type" value="Genomic_DNA"/>
</dbReference>
<keyword evidence="1" id="KW-0175">Coiled coil</keyword>
<evidence type="ECO:0000313" key="3">
    <source>
        <dbReference type="Proteomes" id="UP000655830"/>
    </source>
</evidence>
<evidence type="ECO:0000313" key="2">
    <source>
        <dbReference type="EMBL" id="MBC8581568.1"/>
    </source>
</evidence>
<keyword evidence="3" id="KW-1185">Reference proteome</keyword>
<sequence length="132" mass="15345">MSEVVGQKDFISYENSIVVNIDDIIGKTPTEVMRALDSLLEQKYSKNGNDIISELKILKKENEILQCQNEELKFRLKEAQEHDEKRLEMMELKDTAEQLVAIIRQRYDSHTSIIVQSDGIKVVQDMMYIPLK</sequence>
<organism evidence="2 3">
    <name type="scientific">Zhenhengia yiwuensis</name>
    <dbReference type="NCBI Taxonomy" id="2763666"/>
    <lineage>
        <taxon>Bacteria</taxon>
        <taxon>Bacillati</taxon>
        <taxon>Bacillota</taxon>
        <taxon>Clostridia</taxon>
        <taxon>Lachnospirales</taxon>
        <taxon>Lachnospiraceae</taxon>
        <taxon>Zhenhengia</taxon>
    </lineage>
</organism>
<reference evidence="2" key="1">
    <citation type="submission" date="2020-08" db="EMBL/GenBank/DDBJ databases">
        <title>Genome public.</title>
        <authorList>
            <person name="Liu C."/>
            <person name="Sun Q."/>
        </authorList>
    </citation>
    <scope>NUCLEOTIDE SEQUENCE</scope>
    <source>
        <strain evidence="2">NSJ-12</strain>
    </source>
</reference>
<protein>
    <submittedName>
        <fullName evidence="2">Uncharacterized protein</fullName>
    </submittedName>
</protein>
<feature type="coiled-coil region" evidence="1">
    <location>
        <begin position="55"/>
        <end position="82"/>
    </location>
</feature>